<name>A0A0E3M9Z7_CLOSL</name>
<dbReference type="Proteomes" id="UP000033115">
    <property type="component" value="Chromosome"/>
</dbReference>
<dbReference type="KEGG" id="csq:CSCA_3007"/>
<dbReference type="AlphaFoldDB" id="A0A0E3M9Z7"/>
<evidence type="ECO:0000313" key="1">
    <source>
        <dbReference type="EMBL" id="AKA70132.1"/>
    </source>
</evidence>
<organism evidence="1 2">
    <name type="scientific">Clostridium scatologenes</name>
    <dbReference type="NCBI Taxonomy" id="1548"/>
    <lineage>
        <taxon>Bacteria</taxon>
        <taxon>Bacillati</taxon>
        <taxon>Bacillota</taxon>
        <taxon>Clostridia</taxon>
        <taxon>Eubacteriales</taxon>
        <taxon>Clostridiaceae</taxon>
        <taxon>Clostridium</taxon>
    </lineage>
</organism>
<dbReference type="RefSeq" id="WP_029160923.1">
    <property type="nucleotide sequence ID" value="NZ_CP009933.1"/>
</dbReference>
<dbReference type="STRING" id="1548.CSCA_3007"/>
<evidence type="ECO:0000313" key="2">
    <source>
        <dbReference type="Proteomes" id="UP000033115"/>
    </source>
</evidence>
<reference evidence="1 2" key="1">
    <citation type="journal article" date="2015" name="J. Biotechnol.">
        <title>Complete genome sequence of a malodorant-producing acetogen, Clostridium scatologenes ATCC 25775(T).</title>
        <authorList>
            <person name="Zhu Z."/>
            <person name="Guo T."/>
            <person name="Zheng H."/>
            <person name="Song T."/>
            <person name="Ouyang P."/>
            <person name="Xie J."/>
        </authorList>
    </citation>
    <scope>NUCLEOTIDE SEQUENCE [LARGE SCALE GENOMIC DNA]</scope>
    <source>
        <strain evidence="1 2">ATCC 25775</strain>
    </source>
</reference>
<accession>A0A0E3M9Z7</accession>
<keyword evidence="2" id="KW-1185">Reference proteome</keyword>
<sequence length="140" mass="15684">MEITNLKELQEMAKGDVVQLPPFKNDIPFCARVRQASMLNLVQKGIIPNSLLSAAEEVFYGKQSSKGKVDMIQMAKLMFTMAENTLIEPSIKDINEAGLELTDMQLIDLFNYTQKGVEGLKSFRPEQQDIVNDSNSEAVQ</sequence>
<protein>
    <submittedName>
        <fullName evidence="1">Uncharacterized protein</fullName>
    </submittedName>
</protein>
<dbReference type="EMBL" id="CP009933">
    <property type="protein sequence ID" value="AKA70132.1"/>
    <property type="molecule type" value="Genomic_DNA"/>
</dbReference>
<proteinExistence type="predicted"/>
<gene>
    <name evidence="1" type="ORF">CSCA_3007</name>
</gene>
<dbReference type="HOGENOM" id="CLU_145281_0_0_9"/>